<gene>
    <name evidence="4" type="ORF">SAMN05421779_104150</name>
</gene>
<name>A0A1N7MJ86_9PROT</name>
<feature type="domain" description="HTH tetR-type" evidence="3">
    <location>
        <begin position="49"/>
        <end position="109"/>
    </location>
</feature>
<dbReference type="InterPro" id="IPR050109">
    <property type="entry name" value="HTH-type_TetR-like_transc_reg"/>
</dbReference>
<dbReference type="InterPro" id="IPR009057">
    <property type="entry name" value="Homeodomain-like_sf"/>
</dbReference>
<dbReference type="EMBL" id="FTOA01000004">
    <property type="protein sequence ID" value="SIS85989.1"/>
    <property type="molecule type" value="Genomic_DNA"/>
</dbReference>
<dbReference type="SUPFAM" id="SSF48498">
    <property type="entry name" value="Tetracyclin repressor-like, C-terminal domain"/>
    <property type="match status" value="1"/>
</dbReference>
<dbReference type="GO" id="GO:0003700">
    <property type="term" value="F:DNA-binding transcription factor activity"/>
    <property type="evidence" value="ECO:0007669"/>
    <property type="project" value="TreeGrafter"/>
</dbReference>
<evidence type="ECO:0000256" key="1">
    <source>
        <dbReference type="ARBA" id="ARBA00023125"/>
    </source>
</evidence>
<dbReference type="PANTHER" id="PTHR30055">
    <property type="entry name" value="HTH-TYPE TRANSCRIPTIONAL REGULATOR RUTR"/>
    <property type="match status" value="1"/>
</dbReference>
<dbReference type="Gene3D" id="1.10.357.10">
    <property type="entry name" value="Tetracycline Repressor, domain 2"/>
    <property type="match status" value="1"/>
</dbReference>
<keyword evidence="1 2" id="KW-0238">DNA-binding</keyword>
<dbReference type="PROSITE" id="PS50977">
    <property type="entry name" value="HTH_TETR_2"/>
    <property type="match status" value="1"/>
</dbReference>
<dbReference type="Pfam" id="PF08362">
    <property type="entry name" value="TetR_C_3"/>
    <property type="match status" value="1"/>
</dbReference>
<dbReference type="Gene3D" id="1.10.10.60">
    <property type="entry name" value="Homeodomain-like"/>
    <property type="match status" value="1"/>
</dbReference>
<evidence type="ECO:0000256" key="2">
    <source>
        <dbReference type="PROSITE-ProRule" id="PRU00335"/>
    </source>
</evidence>
<dbReference type="Proteomes" id="UP000185678">
    <property type="component" value="Unassembled WGS sequence"/>
</dbReference>
<keyword evidence="5" id="KW-1185">Reference proteome</keyword>
<protein>
    <submittedName>
        <fullName evidence="4">Transcriptional regulator, TetR family</fullName>
    </submittedName>
</protein>
<dbReference type="InterPro" id="IPR013573">
    <property type="entry name" value="Tscrpt_reg_YcdC_C"/>
</dbReference>
<dbReference type="GO" id="GO:0000976">
    <property type="term" value="F:transcription cis-regulatory region binding"/>
    <property type="evidence" value="ECO:0007669"/>
    <property type="project" value="TreeGrafter"/>
</dbReference>
<dbReference type="PANTHER" id="PTHR30055:SF196">
    <property type="entry name" value="HTH-TYPE TRANSCRIPTIONAL REGULATOR RUTR"/>
    <property type="match status" value="1"/>
</dbReference>
<dbReference type="AlphaFoldDB" id="A0A1N7MJ86"/>
<dbReference type="InterPro" id="IPR001647">
    <property type="entry name" value="HTH_TetR"/>
</dbReference>
<evidence type="ECO:0000313" key="5">
    <source>
        <dbReference type="Proteomes" id="UP000185678"/>
    </source>
</evidence>
<reference evidence="4 5" key="1">
    <citation type="submission" date="2017-01" db="EMBL/GenBank/DDBJ databases">
        <authorList>
            <person name="Mah S.A."/>
            <person name="Swanson W.J."/>
            <person name="Moy G.W."/>
            <person name="Vacquier V.D."/>
        </authorList>
    </citation>
    <scope>NUCLEOTIDE SEQUENCE [LARGE SCALE GENOMIC DNA]</scope>
    <source>
        <strain evidence="4 5">DSM 11589</strain>
    </source>
</reference>
<dbReference type="SUPFAM" id="SSF46689">
    <property type="entry name" value="Homeodomain-like"/>
    <property type="match status" value="1"/>
</dbReference>
<sequence length="260" mass="28681">MAGSRLTPSRPCRKMVAPIPSPFPSRSDPLPMDVTEKAQTAARGRRIRRENVERILKAAELVFAEAGCAGATMADIADKAGLPKANLHYYFGTKEDLYRAVLDNILRLWLDPLAGLDASADPATALTAYIRAKMDASRLRPNASKVFANEILHGASQIGEFLAEDLRRLVDRKAAVIEQWISEGRMAPVDPRQFFFMIWSMTQHYADFEVQVRTVLGRKKLTRDDFAHFTAEVVRMVLRAGGLAPPDDPVSCTGGVPGES</sequence>
<dbReference type="InterPro" id="IPR036271">
    <property type="entry name" value="Tet_transcr_reg_TetR-rel_C_sf"/>
</dbReference>
<evidence type="ECO:0000313" key="4">
    <source>
        <dbReference type="EMBL" id="SIS85989.1"/>
    </source>
</evidence>
<proteinExistence type="predicted"/>
<accession>A0A1N7MJ86</accession>
<dbReference type="GO" id="GO:0045892">
    <property type="term" value="P:negative regulation of DNA-templated transcription"/>
    <property type="evidence" value="ECO:0007669"/>
    <property type="project" value="InterPro"/>
</dbReference>
<evidence type="ECO:0000259" key="3">
    <source>
        <dbReference type="PROSITE" id="PS50977"/>
    </source>
</evidence>
<dbReference type="STRING" id="80876.SAMN05421779_104150"/>
<feature type="DNA-binding region" description="H-T-H motif" evidence="2">
    <location>
        <begin position="72"/>
        <end position="91"/>
    </location>
</feature>
<dbReference type="PRINTS" id="PR00455">
    <property type="entry name" value="HTHTETR"/>
</dbReference>
<dbReference type="Pfam" id="PF00440">
    <property type="entry name" value="TetR_N"/>
    <property type="match status" value="1"/>
</dbReference>
<organism evidence="4 5">
    <name type="scientific">Insolitispirillum peregrinum</name>
    <dbReference type="NCBI Taxonomy" id="80876"/>
    <lineage>
        <taxon>Bacteria</taxon>
        <taxon>Pseudomonadati</taxon>
        <taxon>Pseudomonadota</taxon>
        <taxon>Alphaproteobacteria</taxon>
        <taxon>Rhodospirillales</taxon>
        <taxon>Novispirillaceae</taxon>
        <taxon>Insolitispirillum</taxon>
    </lineage>
</organism>